<accession>A0ABR5BG54</accession>
<evidence type="ECO:0000259" key="3">
    <source>
        <dbReference type="PROSITE" id="PS50303"/>
    </source>
</evidence>
<dbReference type="InterPro" id="IPR033133">
    <property type="entry name" value="PUM-HD"/>
</dbReference>
<reference evidence="4 5" key="1">
    <citation type="submission" date="2015-01" db="EMBL/GenBank/DDBJ databases">
        <title>The Genome Sequence of Cryptococcus gattii CA1873.</title>
        <authorList>
            <consortium name="The Broad Institute Genomics Platform"/>
            <person name="Cuomo C."/>
            <person name="Litvintseva A."/>
            <person name="Chen Y."/>
            <person name="Heitman J."/>
            <person name="Sun S."/>
            <person name="Springer D."/>
            <person name="Dromer F."/>
            <person name="Young S."/>
            <person name="Zeng Q."/>
            <person name="Gargeya S."/>
            <person name="Abouelleil A."/>
            <person name="Alvarado L."/>
            <person name="Chapman S.B."/>
            <person name="Gainer-Dewar J."/>
            <person name="Goldberg J."/>
            <person name="Griggs A."/>
            <person name="Gujja S."/>
            <person name="Hansen M."/>
            <person name="Howarth C."/>
            <person name="Imamovic A."/>
            <person name="Larimer J."/>
            <person name="Murphy C."/>
            <person name="Naylor J."/>
            <person name="Pearson M."/>
            <person name="Priest M."/>
            <person name="Roberts A."/>
            <person name="Saif S."/>
            <person name="Shea T."/>
            <person name="Sykes S."/>
            <person name="Wortman J."/>
            <person name="Nusbaum C."/>
            <person name="Birren B."/>
        </authorList>
    </citation>
    <scope>NUCLEOTIDE SEQUENCE [LARGE SCALE GENOMIC DNA]</scope>
    <source>
        <strain evidence="4 5">CA1873</strain>
    </source>
</reference>
<dbReference type="PANTHER" id="PTHR47093">
    <property type="entry name" value="PROTEIN JSN1-RELATED"/>
    <property type="match status" value="1"/>
</dbReference>
<organism evidence="4 5">
    <name type="scientific">Cryptococcus bacillisporus CA1873</name>
    <dbReference type="NCBI Taxonomy" id="1296111"/>
    <lineage>
        <taxon>Eukaryota</taxon>
        <taxon>Fungi</taxon>
        <taxon>Dikarya</taxon>
        <taxon>Basidiomycota</taxon>
        <taxon>Agaricomycotina</taxon>
        <taxon>Tremellomycetes</taxon>
        <taxon>Tremellales</taxon>
        <taxon>Cryptococcaceae</taxon>
        <taxon>Cryptococcus</taxon>
        <taxon>Cryptococcus gattii species complex</taxon>
    </lineage>
</organism>
<evidence type="ECO:0000313" key="5">
    <source>
        <dbReference type="Proteomes" id="UP000053800"/>
    </source>
</evidence>
<name>A0ABR5BG54_CRYGA</name>
<dbReference type="Gene3D" id="1.25.10.10">
    <property type="entry name" value="Leucine-rich Repeat Variant"/>
    <property type="match status" value="1"/>
</dbReference>
<proteinExistence type="predicted"/>
<feature type="repeat" description="Pumilio" evidence="2">
    <location>
        <begin position="34"/>
        <end position="69"/>
    </location>
</feature>
<dbReference type="PROSITE" id="PS50302">
    <property type="entry name" value="PUM"/>
    <property type="match status" value="1"/>
</dbReference>
<dbReference type="InterPro" id="IPR052645">
    <property type="entry name" value="Pumilio_domain_protein"/>
</dbReference>
<dbReference type="SMART" id="SM00025">
    <property type="entry name" value="Pumilio"/>
    <property type="match status" value="4"/>
</dbReference>
<sequence length="253" mass="28501">MHEKVLEKDLAVNGIVTEQQMIMQVFGNGGDDHKLRAEKVQLSIHPLGSTFLQHLFRLASPKERLAILNGIAPYLAYVGIHHRGTWVAQTLVDSCRTEEEQRIIAESFREWAPALMCDKIGNYLCPGIMEYGPELNNFLFEAAMDRLLVIALDRYGARCLLRCLESSKVTLYQKQKLVATSIVLNSIPLATSSNGALLLTWLLDSSNLQGRYDLISKRFLPHLSHLCNHRIASSSILRKHHALLDSIGRTTRD</sequence>
<dbReference type="InterPro" id="IPR016024">
    <property type="entry name" value="ARM-type_fold"/>
</dbReference>
<dbReference type="InterPro" id="IPR001313">
    <property type="entry name" value="Pumilio_RNA-bd_rpt"/>
</dbReference>
<evidence type="ECO:0000256" key="2">
    <source>
        <dbReference type="PROSITE-ProRule" id="PRU00317"/>
    </source>
</evidence>
<dbReference type="Proteomes" id="UP000053800">
    <property type="component" value="Unassembled WGS sequence"/>
</dbReference>
<keyword evidence="1" id="KW-0677">Repeat</keyword>
<dbReference type="PANTHER" id="PTHR47093:SF1">
    <property type="entry name" value="PROTEIN JSN1-RELATED"/>
    <property type="match status" value="1"/>
</dbReference>
<dbReference type="PROSITE" id="PS50303">
    <property type="entry name" value="PUM_HD"/>
    <property type="match status" value="1"/>
</dbReference>
<protein>
    <recommendedName>
        <fullName evidence="3">PUM-HD domain-containing protein</fullName>
    </recommendedName>
</protein>
<dbReference type="EMBL" id="KN848891">
    <property type="protein sequence ID" value="KIR68139.1"/>
    <property type="molecule type" value="Genomic_DNA"/>
</dbReference>
<evidence type="ECO:0000256" key="1">
    <source>
        <dbReference type="ARBA" id="ARBA00022737"/>
    </source>
</evidence>
<feature type="domain" description="PUM-HD" evidence="3">
    <location>
        <begin position="1"/>
        <end position="253"/>
    </location>
</feature>
<dbReference type="InterPro" id="IPR011989">
    <property type="entry name" value="ARM-like"/>
</dbReference>
<keyword evidence="5" id="KW-1185">Reference proteome</keyword>
<dbReference type="Pfam" id="PF00806">
    <property type="entry name" value="PUF"/>
    <property type="match status" value="3"/>
</dbReference>
<dbReference type="SUPFAM" id="SSF48371">
    <property type="entry name" value="ARM repeat"/>
    <property type="match status" value="1"/>
</dbReference>
<evidence type="ECO:0000313" key="4">
    <source>
        <dbReference type="EMBL" id="KIR68139.1"/>
    </source>
</evidence>
<gene>
    <name evidence="4" type="ORF">I314_01633</name>
</gene>